<evidence type="ECO:0000259" key="5">
    <source>
        <dbReference type="PROSITE" id="PS51441"/>
    </source>
</evidence>
<reference evidence="6 7" key="1">
    <citation type="submission" date="2022-07" db="EMBL/GenBank/DDBJ databases">
        <title>Genome-wide signatures of adaptation to extreme environments.</title>
        <authorList>
            <person name="Cho C.H."/>
            <person name="Yoon H.S."/>
        </authorList>
    </citation>
    <scope>NUCLEOTIDE SEQUENCE [LARGE SCALE GENOMIC DNA]</scope>
    <source>
        <strain evidence="6 7">DBV 063 E5</strain>
    </source>
</reference>
<dbReference type="GO" id="GO:0012505">
    <property type="term" value="C:endomembrane system"/>
    <property type="evidence" value="ECO:0007669"/>
    <property type="project" value="UniProtKB-SubCell"/>
</dbReference>
<feature type="domain" description="CpcD-like" evidence="5">
    <location>
        <begin position="59"/>
        <end position="114"/>
    </location>
</feature>
<evidence type="ECO:0000256" key="1">
    <source>
        <dbReference type="ARBA" id="ARBA00004308"/>
    </source>
</evidence>
<evidence type="ECO:0000313" key="6">
    <source>
        <dbReference type="EMBL" id="KAK4534966.1"/>
    </source>
</evidence>
<keyword evidence="4" id="KW-0472">Membrane</keyword>
<dbReference type="GO" id="GO:0030089">
    <property type="term" value="C:phycobilisome"/>
    <property type="evidence" value="ECO:0007669"/>
    <property type="project" value="InterPro"/>
</dbReference>
<dbReference type="EMBL" id="JANCYW010000003">
    <property type="protein sequence ID" value="KAK4534966.1"/>
    <property type="molecule type" value="Genomic_DNA"/>
</dbReference>
<evidence type="ECO:0000313" key="7">
    <source>
        <dbReference type="Proteomes" id="UP001301350"/>
    </source>
</evidence>
<keyword evidence="2" id="KW-0602">Photosynthesis</keyword>
<evidence type="ECO:0000256" key="4">
    <source>
        <dbReference type="ARBA" id="ARBA00023136"/>
    </source>
</evidence>
<organism evidence="6 7">
    <name type="scientific">Cyanidium caldarium</name>
    <name type="common">Red alga</name>
    <dbReference type="NCBI Taxonomy" id="2771"/>
    <lineage>
        <taxon>Eukaryota</taxon>
        <taxon>Rhodophyta</taxon>
        <taxon>Bangiophyceae</taxon>
        <taxon>Cyanidiales</taxon>
        <taxon>Cyanidiaceae</taxon>
        <taxon>Cyanidium</taxon>
    </lineage>
</organism>
<comment type="subcellular location">
    <subcellularLocation>
        <location evidence="1">Endomembrane system</location>
    </subcellularLocation>
</comment>
<dbReference type="AlphaFoldDB" id="A0AAV9IS06"/>
<evidence type="ECO:0000256" key="3">
    <source>
        <dbReference type="ARBA" id="ARBA00023078"/>
    </source>
</evidence>
<dbReference type="Pfam" id="PF01383">
    <property type="entry name" value="CpcD"/>
    <property type="match status" value="1"/>
</dbReference>
<dbReference type="SUPFAM" id="SSF54580">
    <property type="entry name" value="Allophycocyanin linker chain (domain)"/>
    <property type="match status" value="1"/>
</dbReference>
<sequence length="125" mass="13828">MFVSSALLGQRRALEGTRASCRAKPAWSGLRMVGYQMDGSGLGSLNPLHYKASAVSGDRRCFRVSYVLPNETRPYSGRPLDNIAQTKMVPFVNWYAEQQRIMKMGGKITKVELISGGQQRNCGNV</sequence>
<comment type="caution">
    <text evidence="6">The sequence shown here is derived from an EMBL/GenBank/DDBJ whole genome shotgun (WGS) entry which is preliminary data.</text>
</comment>
<protein>
    <recommendedName>
        <fullName evidence="5">CpcD-like domain-containing protein</fullName>
    </recommendedName>
</protein>
<dbReference type="InterPro" id="IPR011064">
    <property type="entry name" value="Allophyco_linker_chain"/>
</dbReference>
<gene>
    <name evidence="6" type="ORF">CDCA_CDCA03G0991</name>
</gene>
<dbReference type="SMART" id="SM01094">
    <property type="entry name" value="CpcD"/>
    <property type="match status" value="1"/>
</dbReference>
<keyword evidence="7" id="KW-1185">Reference proteome</keyword>
<dbReference type="InterPro" id="IPR008213">
    <property type="entry name" value="CpcD-like_dom"/>
</dbReference>
<dbReference type="Gene3D" id="3.30.1490.170">
    <property type="entry name" value="Allophycocyanin linker chain (domain)"/>
    <property type="match status" value="1"/>
</dbReference>
<evidence type="ECO:0000256" key="2">
    <source>
        <dbReference type="ARBA" id="ARBA00022531"/>
    </source>
</evidence>
<accession>A0AAV9IS06</accession>
<dbReference type="Proteomes" id="UP001301350">
    <property type="component" value="Unassembled WGS sequence"/>
</dbReference>
<dbReference type="GO" id="GO:0015979">
    <property type="term" value="P:photosynthesis"/>
    <property type="evidence" value="ECO:0007669"/>
    <property type="project" value="UniProtKB-KW"/>
</dbReference>
<dbReference type="PROSITE" id="PS51441">
    <property type="entry name" value="CPCD_LIKE"/>
    <property type="match status" value="1"/>
</dbReference>
<keyword evidence="3" id="KW-0793">Thylakoid</keyword>
<proteinExistence type="predicted"/>
<name>A0AAV9IS06_CYACA</name>